<dbReference type="STRING" id="1910958.BTM30_04905"/>
<gene>
    <name evidence="1" type="ORF">C7K08_03350</name>
</gene>
<dbReference type="EMBL" id="PXVC01000008">
    <property type="protein sequence ID" value="PSI02287.1"/>
    <property type="molecule type" value="Genomic_DNA"/>
</dbReference>
<dbReference type="Pfam" id="PF05768">
    <property type="entry name" value="Glrx-like"/>
    <property type="match status" value="1"/>
</dbReference>
<protein>
    <submittedName>
        <fullName evidence="1">Glutaredoxin family protein</fullName>
    </submittedName>
</protein>
<evidence type="ECO:0000313" key="2">
    <source>
        <dbReference type="Proteomes" id="UP000240206"/>
    </source>
</evidence>
<accession>A0A2P7EGE3</accession>
<dbReference type="Proteomes" id="UP000240206">
    <property type="component" value="Unassembled WGS sequence"/>
</dbReference>
<dbReference type="InterPro" id="IPR036249">
    <property type="entry name" value="Thioredoxin-like_sf"/>
</dbReference>
<dbReference type="InterPro" id="IPR008554">
    <property type="entry name" value="Glutaredoxin-like"/>
</dbReference>
<comment type="caution">
    <text evidence="1">The sequence shown here is derived from an EMBL/GenBank/DDBJ whole genome shotgun (WGS) entry which is preliminary data.</text>
</comment>
<dbReference type="PANTHER" id="PTHR33558">
    <property type="entry name" value="GLUTAREDOXIN-LIKE PROTEIN C5ORF63 HOMOLOG"/>
    <property type="match status" value="1"/>
</dbReference>
<proteinExistence type="predicted"/>
<keyword evidence="2" id="KW-1185">Reference proteome</keyword>
<name>A0A2P7EGE3_9SYNE</name>
<reference evidence="2" key="1">
    <citation type="submission" date="2018-03" db="EMBL/GenBank/DDBJ databases">
        <title>Ecological and genomic features of two cosmopolitan and abundant freshwater picocyanobacteria.</title>
        <authorList>
            <person name="Cabello-Yeves P.J."/>
            <person name="Picazo A."/>
            <person name="Camacho A."/>
            <person name="Callieri C."/>
            <person name="Rosselli R."/>
            <person name="Roda-Garcia J."/>
            <person name="Coutinho F.H."/>
            <person name="Rodriguez-Valera F."/>
        </authorList>
    </citation>
    <scope>NUCLEOTIDE SEQUENCE [LARGE SCALE GENOMIC DNA]</scope>
    <source>
        <strain evidence="2">Tous</strain>
    </source>
</reference>
<dbReference type="AlphaFoldDB" id="A0A2P7EGE3"/>
<organism evidence="1 2">
    <name type="scientific">Synechococcus lacustris str. Tous</name>
    <dbReference type="NCBI Taxonomy" id="1910958"/>
    <lineage>
        <taxon>Bacteria</taxon>
        <taxon>Bacillati</taxon>
        <taxon>Cyanobacteriota</taxon>
        <taxon>Cyanophyceae</taxon>
        <taxon>Synechococcales</taxon>
        <taxon>Synechococcaceae</taxon>
        <taxon>Synechococcus</taxon>
    </lineage>
</organism>
<sequence length="85" mass="9575">MKLLLFTRQGCCLCVGLEERLRELANPPELELLDVDSNPNLQAKYGLEVPLLSHNGELLARVPPRLQGDRLAQWLQKQIASQELA</sequence>
<evidence type="ECO:0000313" key="1">
    <source>
        <dbReference type="EMBL" id="PSI02287.1"/>
    </source>
</evidence>
<dbReference type="RefSeq" id="WP_106499245.1">
    <property type="nucleotide sequence ID" value="NZ_PXVC01000008.1"/>
</dbReference>
<dbReference type="Gene3D" id="3.40.30.10">
    <property type="entry name" value="Glutaredoxin"/>
    <property type="match status" value="1"/>
</dbReference>
<dbReference type="SUPFAM" id="SSF52833">
    <property type="entry name" value="Thioredoxin-like"/>
    <property type="match status" value="1"/>
</dbReference>
<dbReference type="PANTHER" id="PTHR33558:SF1">
    <property type="entry name" value="GLUTAREDOXIN-LIKE PROTEIN C5ORF63 HOMOLOG"/>
    <property type="match status" value="1"/>
</dbReference>
<dbReference type="InterPro" id="IPR052565">
    <property type="entry name" value="Glutaredoxin-like_YDR286C"/>
</dbReference>